<evidence type="ECO:0000313" key="1">
    <source>
        <dbReference type="EMBL" id="TSE32973.1"/>
    </source>
</evidence>
<evidence type="ECO:0000313" key="2">
    <source>
        <dbReference type="Proteomes" id="UP000317763"/>
    </source>
</evidence>
<name>A0A554XAW1_9BURK</name>
<accession>A0A554XAW1</accession>
<reference evidence="1 2" key="1">
    <citation type="submission" date="2019-07" db="EMBL/GenBank/DDBJ databases">
        <title>Tepidimonas taiwanensis I1-1 draft genome.</title>
        <authorList>
            <person name="Da Costa M.S."/>
            <person name="Froufe H.J.C."/>
            <person name="Egas C."/>
            <person name="Albuquerque L."/>
        </authorList>
    </citation>
    <scope>NUCLEOTIDE SEQUENCE [LARGE SCALE GENOMIC DNA]</scope>
    <source>
        <strain evidence="1 2">I1-1</strain>
    </source>
</reference>
<dbReference type="EMBL" id="VJOM01000006">
    <property type="protein sequence ID" value="TSE32973.1"/>
    <property type="molecule type" value="Genomic_DNA"/>
</dbReference>
<dbReference type="AlphaFoldDB" id="A0A554XAW1"/>
<organism evidence="1 2">
    <name type="scientific">Tepidimonas taiwanensis</name>
    <dbReference type="NCBI Taxonomy" id="307486"/>
    <lineage>
        <taxon>Bacteria</taxon>
        <taxon>Pseudomonadati</taxon>
        <taxon>Pseudomonadota</taxon>
        <taxon>Betaproteobacteria</taxon>
        <taxon>Burkholderiales</taxon>
        <taxon>Tepidimonas</taxon>
    </lineage>
</organism>
<proteinExistence type="predicted"/>
<sequence>MSTKPEALRLAAACEESARAWLHEIDTRQRAAAELRRLHTEVEWLKPMTAVTIGIGKGDGNLFVHGDYDSIKAAQSLVFRAEGMEKALKDIRSLSSINSAMNPNPFALTVMLGDIHHIADTALAKEKDND</sequence>
<keyword evidence="2" id="KW-1185">Reference proteome</keyword>
<dbReference type="Proteomes" id="UP000317763">
    <property type="component" value="Unassembled WGS sequence"/>
</dbReference>
<protein>
    <submittedName>
        <fullName evidence="1">Uncharacterized protein</fullName>
    </submittedName>
</protein>
<gene>
    <name evidence="1" type="ORF">Ttaiw_00834</name>
</gene>
<comment type="caution">
    <text evidence="1">The sequence shown here is derived from an EMBL/GenBank/DDBJ whole genome shotgun (WGS) entry which is preliminary data.</text>
</comment>
<dbReference type="RefSeq" id="WP_143897574.1">
    <property type="nucleotide sequence ID" value="NZ_CP083911.1"/>
</dbReference>